<evidence type="ECO:0000256" key="1">
    <source>
        <dbReference type="SAM" id="MobiDB-lite"/>
    </source>
</evidence>
<feature type="compositionally biased region" description="Polar residues" evidence="1">
    <location>
        <begin position="42"/>
        <end position="51"/>
    </location>
</feature>
<accession>A0AAI8Z5K1</accession>
<feature type="compositionally biased region" description="Low complexity" evidence="1">
    <location>
        <begin position="93"/>
        <end position="115"/>
    </location>
</feature>
<gene>
    <name evidence="2" type="ORF">LECACI_7A008027</name>
</gene>
<evidence type="ECO:0000313" key="2">
    <source>
        <dbReference type="EMBL" id="CAK4032869.1"/>
    </source>
</evidence>
<dbReference type="AlphaFoldDB" id="A0AAI8Z5K1"/>
<dbReference type="EMBL" id="CAVMBE010000072">
    <property type="protein sequence ID" value="CAK4032869.1"/>
    <property type="molecule type" value="Genomic_DNA"/>
</dbReference>
<feature type="region of interest" description="Disordered" evidence="1">
    <location>
        <begin position="1"/>
        <end position="121"/>
    </location>
</feature>
<keyword evidence="3" id="KW-1185">Reference proteome</keyword>
<name>A0AAI8Z5K1_9PEZI</name>
<feature type="compositionally biased region" description="Low complexity" evidence="1">
    <location>
        <begin position="18"/>
        <end position="41"/>
    </location>
</feature>
<evidence type="ECO:0000313" key="3">
    <source>
        <dbReference type="Proteomes" id="UP001296104"/>
    </source>
</evidence>
<protein>
    <submittedName>
        <fullName evidence="2">Uncharacterized protein</fullName>
    </submittedName>
</protein>
<organism evidence="2 3">
    <name type="scientific">Lecanosticta acicola</name>
    <dbReference type="NCBI Taxonomy" id="111012"/>
    <lineage>
        <taxon>Eukaryota</taxon>
        <taxon>Fungi</taxon>
        <taxon>Dikarya</taxon>
        <taxon>Ascomycota</taxon>
        <taxon>Pezizomycotina</taxon>
        <taxon>Dothideomycetes</taxon>
        <taxon>Dothideomycetidae</taxon>
        <taxon>Mycosphaerellales</taxon>
        <taxon>Mycosphaerellaceae</taxon>
        <taxon>Lecanosticta</taxon>
    </lineage>
</organism>
<sequence>MASASATAPTDKAPAEMASPDLSASGDASSGVDGSNASDSSPTADASNTAVASDKVTAIDTARKDSVVSSPATTSKKRPASPADKPKAKKQKQAGPSTTPASTTTLPPTTTSATADDQWDAFGVLAQQRNNFRMAWTPDRHTGERYEPSWTCGRRNVGHALLAEWDSWKARNPGRKSRTFDEIDLALLVEEPAS</sequence>
<comment type="caution">
    <text evidence="2">The sequence shown here is derived from an EMBL/GenBank/DDBJ whole genome shotgun (WGS) entry which is preliminary data.</text>
</comment>
<proteinExistence type="predicted"/>
<dbReference type="Proteomes" id="UP001296104">
    <property type="component" value="Unassembled WGS sequence"/>
</dbReference>
<reference evidence="2" key="1">
    <citation type="submission" date="2023-11" db="EMBL/GenBank/DDBJ databases">
        <authorList>
            <person name="Alioto T."/>
            <person name="Alioto T."/>
            <person name="Gomez Garrido J."/>
        </authorList>
    </citation>
    <scope>NUCLEOTIDE SEQUENCE</scope>
</reference>